<reference evidence="2" key="1">
    <citation type="submission" date="2017-08" db="EMBL/GenBank/DDBJ databases">
        <authorList>
            <person name="Polle J.E."/>
            <person name="Barry K."/>
            <person name="Cushman J."/>
            <person name="Schmutz J."/>
            <person name="Tran D."/>
            <person name="Hathwaick L.T."/>
            <person name="Yim W.C."/>
            <person name="Jenkins J."/>
            <person name="Mckie-Krisberg Z.M."/>
            <person name="Prochnik S."/>
            <person name="Lindquist E."/>
            <person name="Dockter R.B."/>
            <person name="Adam C."/>
            <person name="Molina H."/>
            <person name="Bunkerborg J."/>
            <person name="Jin E."/>
            <person name="Buchheim M."/>
            <person name="Magnuson J."/>
        </authorList>
    </citation>
    <scope>NUCLEOTIDE SEQUENCE</scope>
    <source>
        <strain evidence="2">CCAP 19/18</strain>
    </source>
</reference>
<evidence type="ECO:0000313" key="2">
    <source>
        <dbReference type="EMBL" id="KAF5838637.1"/>
    </source>
</evidence>
<protein>
    <submittedName>
        <fullName evidence="2">Uncharacterized protein</fullName>
    </submittedName>
</protein>
<gene>
    <name evidence="2" type="ORF">DUNSADRAFT_2472</name>
</gene>
<dbReference type="EMBL" id="MU069571">
    <property type="protein sequence ID" value="KAF5838637.1"/>
    <property type="molecule type" value="Genomic_DNA"/>
</dbReference>
<feature type="region of interest" description="Disordered" evidence="1">
    <location>
        <begin position="619"/>
        <end position="639"/>
    </location>
</feature>
<accession>A0ABQ7GVL3</accession>
<evidence type="ECO:0000313" key="3">
    <source>
        <dbReference type="Proteomes" id="UP000815325"/>
    </source>
</evidence>
<feature type="region of interest" description="Disordered" evidence="1">
    <location>
        <begin position="478"/>
        <end position="560"/>
    </location>
</feature>
<keyword evidence="3" id="KW-1185">Reference proteome</keyword>
<comment type="caution">
    <text evidence="2">The sequence shown here is derived from an EMBL/GenBank/DDBJ whole genome shotgun (WGS) entry which is preliminary data.</text>
</comment>
<feature type="region of interest" description="Disordered" evidence="1">
    <location>
        <begin position="203"/>
        <end position="250"/>
    </location>
</feature>
<sequence>MDGLAAELELLSQNEEQGPLLAAELICKVAEEALESLDEESHGSDQATSLPEELLESLLDSFGAWVPLGDEEPSPQLLLLGAIILDVCPLLMRMGHSGSRVAGLMLPALLRAAAQVANPREMLAALMEALDVHARNCFHGSQYLLMLSLLPLLPSLLAKLSRRKLACALEALGPVEALAAEAGQHLWQAGHPLHAAAHAQWRTSPPGQATRAHPAPHSLMPPGSLHLQAPLKSGAHTQVPSESDMRMPTPAGDRMDPLKEAGMCAQGEDGEVKGAQNERGGGGLDQRMANVTEKVVVQPFVVMLEGVWRGVLLPEVQQCCMSAGPAASSCAEAAWQTKEAASVQASTPSGQAVHACRVFATSCLRTIWLLAGCMPPPPTHPSNSTLAASRDDGSKGVSTLAADWPWPRGGVWEGPLGQLAQLSLTAVHAAAAVVTGECPNALLHAGGPASGNGGELAGGDWEAVGWEQVLSAVHAVHPEADTWQQERVKTGSEGKSAGTGSSMGVCGKGRTEAQLLSEQPPTTGGASSSGSSTVEQPQTPGGRGEMAAGESCRGGRENAGEPCSIAAGASWCWFGGTAVTALHVARLVPRMPSPRQATPPSLQRPPAAAPAAFSTPAAACLSGGEDKSARATGVSHETC</sequence>
<organism evidence="2 3">
    <name type="scientific">Dunaliella salina</name>
    <name type="common">Green alga</name>
    <name type="synonym">Protococcus salinus</name>
    <dbReference type="NCBI Taxonomy" id="3046"/>
    <lineage>
        <taxon>Eukaryota</taxon>
        <taxon>Viridiplantae</taxon>
        <taxon>Chlorophyta</taxon>
        <taxon>core chlorophytes</taxon>
        <taxon>Chlorophyceae</taxon>
        <taxon>CS clade</taxon>
        <taxon>Chlamydomonadales</taxon>
        <taxon>Dunaliellaceae</taxon>
        <taxon>Dunaliella</taxon>
    </lineage>
</organism>
<name>A0ABQ7GVL3_DUNSA</name>
<feature type="compositionally biased region" description="Basic and acidic residues" evidence="1">
    <location>
        <begin position="478"/>
        <end position="492"/>
    </location>
</feature>
<proteinExistence type="predicted"/>
<feature type="compositionally biased region" description="Low complexity" evidence="1">
    <location>
        <begin position="522"/>
        <end position="533"/>
    </location>
</feature>
<evidence type="ECO:0000256" key="1">
    <source>
        <dbReference type="SAM" id="MobiDB-lite"/>
    </source>
</evidence>
<dbReference type="Proteomes" id="UP000815325">
    <property type="component" value="Unassembled WGS sequence"/>
</dbReference>